<evidence type="ECO:0000313" key="3">
    <source>
        <dbReference type="EMBL" id="AMO68298.1"/>
    </source>
</evidence>
<feature type="compositionally biased region" description="Polar residues" evidence="1">
    <location>
        <begin position="70"/>
        <end position="81"/>
    </location>
</feature>
<evidence type="ECO:0000313" key="4">
    <source>
        <dbReference type="Proteomes" id="UP000074119"/>
    </source>
</evidence>
<dbReference type="PROSITE" id="PS51257">
    <property type="entry name" value="PROKAR_LIPOPROTEIN"/>
    <property type="match status" value="1"/>
</dbReference>
<reference evidence="3 4" key="1">
    <citation type="submission" date="2015-12" db="EMBL/GenBank/DDBJ databases">
        <authorList>
            <person name="Shamseldin A."/>
            <person name="Moawad H."/>
            <person name="Abd El-Rahim W.M."/>
            <person name="Sadowsky M.J."/>
        </authorList>
    </citation>
    <scope>NUCLEOTIDE SEQUENCE [LARGE SCALE GENOMIC DNA]</scope>
    <source>
        <strain evidence="3 4">SM2</strain>
    </source>
</reference>
<gene>
    <name evidence="3" type="ORF">AZF00_08265</name>
</gene>
<dbReference type="KEGG" id="zal:AZF00_08265"/>
<proteinExistence type="predicted"/>
<accession>A0A127M4Y0</accession>
<evidence type="ECO:0000256" key="1">
    <source>
        <dbReference type="SAM" id="MobiDB-lite"/>
    </source>
</evidence>
<organism evidence="3 4">
    <name type="scientific">Zhongshania aliphaticivorans</name>
    <dbReference type="NCBI Taxonomy" id="1470434"/>
    <lineage>
        <taxon>Bacteria</taxon>
        <taxon>Pseudomonadati</taxon>
        <taxon>Pseudomonadota</taxon>
        <taxon>Gammaproteobacteria</taxon>
        <taxon>Cellvibrionales</taxon>
        <taxon>Spongiibacteraceae</taxon>
        <taxon>Zhongshania</taxon>
    </lineage>
</organism>
<evidence type="ECO:0008006" key="5">
    <source>
        <dbReference type="Google" id="ProtNLM"/>
    </source>
</evidence>
<dbReference type="Pfam" id="PF09826">
    <property type="entry name" value="Beta_propel"/>
    <property type="match status" value="1"/>
</dbReference>
<dbReference type="RefSeq" id="WP_008247811.1">
    <property type="nucleotide sequence ID" value="NZ_CP014544.1"/>
</dbReference>
<protein>
    <recommendedName>
        <fullName evidence="5">Beta propeller domain-containing protein</fullName>
    </recommendedName>
</protein>
<dbReference type="AlphaFoldDB" id="A0A127M4Y0"/>
<name>A0A127M4Y0_9GAMM</name>
<feature type="region of interest" description="Disordered" evidence="1">
    <location>
        <begin position="70"/>
        <end position="94"/>
    </location>
</feature>
<dbReference type="Proteomes" id="UP000074119">
    <property type="component" value="Chromosome"/>
</dbReference>
<dbReference type="EMBL" id="CP014544">
    <property type="protein sequence ID" value="AMO68298.1"/>
    <property type="molecule type" value="Genomic_DNA"/>
</dbReference>
<feature type="chain" id="PRO_5007275018" description="Beta propeller domain-containing protein" evidence="2">
    <location>
        <begin position="37"/>
        <end position="677"/>
    </location>
</feature>
<sequence>MVRLRLNFPRPHNSAPALLFALLALSACGGSGSANSPPNTTTSDDEGLLRSIVSNEEFVSQFRAAYIRPASSNKQQNSTMQPVAAEAGGATDSGGSYSTTYTLESDVDEFDVLKYDGDHLYIAPTLQARCCFIAQSATTAEASSFAPPSPDQSGGIRILSTKPDTASAVAVATIPLQEDEYVQGLYISGPQLISIGSTQYYGPYGRQWLGIASWLQQNLSIKIYDTTTITAPELKWDIGIEGGLVDSRRIGDTLYIISRHSPQFENIYYYPSNQNEADANAQKLAAIQPQDLIPVLTVNGESRPLFTPQNCLLSRDDQDQTYAYPVYTSVTAIPLTSPGAAESVCFNEESSGIYVSQEALYLSQYRYSDKGESTRIHKFKLTLGRPEYRGSADIAGQLWGPGQSDFRMSERNGLLRIVTTVFTHDNEDLRDHQLSILGEASQSKTLELVASLPNTRRPQEIGKANEALYGVRFIDERAYVVTFEQIDPLYVIDLSNPADPYIAGELEIPGVSDFLHPVSKDLLLGLGRGGPQQQSIKLSLFNIADITQPQELNSVLLGVDGGWNYSEAQYNRHAFTYLPSNTGPDRLAVPVQSNYQKPDNSYSSENRLYLLEINAKSMPSAASVDLVGSIIASPAPNAAWYGGQNRSVLDGNAVYFLSGDAIWSGIWGDPTIQSGPY</sequence>
<keyword evidence="2" id="KW-0732">Signal</keyword>
<evidence type="ECO:0000256" key="2">
    <source>
        <dbReference type="SAM" id="SignalP"/>
    </source>
</evidence>
<feature type="signal peptide" evidence="2">
    <location>
        <begin position="1"/>
        <end position="36"/>
    </location>
</feature>
<dbReference type="STRING" id="1470434.AZF00_08265"/>
<dbReference type="InterPro" id="IPR019198">
    <property type="entry name" value="Beta_propeller_containing"/>
</dbReference>